<accession>A0A0F9SFD3</accession>
<gene>
    <name evidence="1" type="ORF">LCGC14_0526220</name>
</gene>
<comment type="caution">
    <text evidence="1">The sequence shown here is derived from an EMBL/GenBank/DDBJ whole genome shotgun (WGS) entry which is preliminary data.</text>
</comment>
<name>A0A0F9SFD3_9ZZZZ</name>
<evidence type="ECO:0000313" key="1">
    <source>
        <dbReference type="EMBL" id="KKN60997.1"/>
    </source>
</evidence>
<reference evidence="1" key="1">
    <citation type="journal article" date="2015" name="Nature">
        <title>Complex archaea that bridge the gap between prokaryotes and eukaryotes.</title>
        <authorList>
            <person name="Spang A."/>
            <person name="Saw J.H."/>
            <person name="Jorgensen S.L."/>
            <person name="Zaremba-Niedzwiedzka K."/>
            <person name="Martijn J."/>
            <person name="Lind A.E."/>
            <person name="van Eijk R."/>
            <person name="Schleper C."/>
            <person name="Guy L."/>
            <person name="Ettema T.J."/>
        </authorList>
    </citation>
    <scope>NUCLEOTIDE SEQUENCE</scope>
</reference>
<dbReference type="AlphaFoldDB" id="A0A0F9SFD3"/>
<dbReference type="EMBL" id="LAZR01000675">
    <property type="protein sequence ID" value="KKN60997.1"/>
    <property type="molecule type" value="Genomic_DNA"/>
</dbReference>
<proteinExistence type="predicted"/>
<sequence>MSAGELYIVLGCFGRTDDGFVSCSGIDNIILKTSPSDSNYDEIMDYFDSLQLFDRQIMNYNAARHFVHNMQDKFDLPTKRLWSEKMFLLYQKFVIDHRDCGVCIKLQLADNEDI</sequence>
<organism evidence="1">
    <name type="scientific">marine sediment metagenome</name>
    <dbReference type="NCBI Taxonomy" id="412755"/>
    <lineage>
        <taxon>unclassified sequences</taxon>
        <taxon>metagenomes</taxon>
        <taxon>ecological metagenomes</taxon>
    </lineage>
</organism>
<protein>
    <submittedName>
        <fullName evidence="1">Uncharacterized protein</fullName>
    </submittedName>
</protein>